<dbReference type="GO" id="GO:0022857">
    <property type="term" value="F:transmembrane transporter activity"/>
    <property type="evidence" value="ECO:0007669"/>
    <property type="project" value="InterPro"/>
</dbReference>
<feature type="transmembrane region" description="Helical" evidence="8">
    <location>
        <begin position="105"/>
        <end position="126"/>
    </location>
</feature>
<evidence type="ECO:0000313" key="9">
    <source>
        <dbReference type="EMBL" id="SAY44681.1"/>
    </source>
</evidence>
<feature type="transmembrane region" description="Helical" evidence="8">
    <location>
        <begin position="80"/>
        <end position="99"/>
    </location>
</feature>
<comment type="similarity">
    <text evidence="2">Belongs to the binding-protein-dependent transport system permease family. FecCD subfamily.</text>
</comment>
<dbReference type="AlphaFoldDB" id="A0A1C3HHZ9"/>
<dbReference type="CDD" id="cd06550">
    <property type="entry name" value="TM_ABC_iron-siderophores_like"/>
    <property type="match status" value="1"/>
</dbReference>
<evidence type="ECO:0000256" key="3">
    <source>
        <dbReference type="ARBA" id="ARBA00022448"/>
    </source>
</evidence>
<proteinExistence type="inferred from homology"/>
<evidence type="ECO:0000256" key="1">
    <source>
        <dbReference type="ARBA" id="ARBA00004651"/>
    </source>
</evidence>
<keyword evidence="3" id="KW-0813">Transport</keyword>
<dbReference type="GO" id="GO:0033214">
    <property type="term" value="P:siderophore-iron import into cell"/>
    <property type="evidence" value="ECO:0007669"/>
    <property type="project" value="TreeGrafter"/>
</dbReference>
<dbReference type="PANTHER" id="PTHR30472:SF27">
    <property type="entry name" value="PETROBACTIN IMPORT SYSTEM PERMEASE PROTEIN YCLN"/>
    <property type="match status" value="1"/>
</dbReference>
<keyword evidence="6 8" id="KW-1133">Transmembrane helix</keyword>
<reference evidence="9" key="1">
    <citation type="submission" date="2016-05" db="EMBL/GenBank/DDBJ databases">
        <authorList>
            <person name="Cock P.J.A."/>
            <person name="Cock P.J.A."/>
        </authorList>
    </citation>
    <scope>NUCLEOTIDE SEQUENCE</scope>
    <source>
        <strain evidence="9">PWN146_assembly</strain>
    </source>
</reference>
<keyword evidence="7 8" id="KW-0472">Membrane</keyword>
<keyword evidence="5 8" id="KW-0812">Transmembrane</keyword>
<evidence type="ECO:0000256" key="4">
    <source>
        <dbReference type="ARBA" id="ARBA00022475"/>
    </source>
</evidence>
<dbReference type="EMBL" id="LT575490">
    <property type="protein sequence ID" value="SAY44681.1"/>
    <property type="molecule type" value="Genomic_DNA"/>
</dbReference>
<comment type="subcellular location">
    <subcellularLocation>
        <location evidence="1">Cell membrane</location>
        <topology evidence="1">Multi-pass membrane protein</topology>
    </subcellularLocation>
</comment>
<dbReference type="InterPro" id="IPR037294">
    <property type="entry name" value="ABC_BtuC-like"/>
</dbReference>
<feature type="transmembrane region" description="Helical" evidence="8">
    <location>
        <begin position="266"/>
        <end position="288"/>
    </location>
</feature>
<evidence type="ECO:0000256" key="7">
    <source>
        <dbReference type="ARBA" id="ARBA00023136"/>
    </source>
</evidence>
<dbReference type="GO" id="GO:0005886">
    <property type="term" value="C:plasma membrane"/>
    <property type="evidence" value="ECO:0007669"/>
    <property type="project" value="UniProtKB-SubCell"/>
</dbReference>
<dbReference type="PANTHER" id="PTHR30472">
    <property type="entry name" value="FERRIC ENTEROBACTIN TRANSPORT SYSTEM PERMEASE PROTEIN"/>
    <property type="match status" value="1"/>
</dbReference>
<evidence type="ECO:0000256" key="5">
    <source>
        <dbReference type="ARBA" id="ARBA00022692"/>
    </source>
</evidence>
<dbReference type="InterPro" id="IPR000522">
    <property type="entry name" value="ABC_transptr_permease_BtuC"/>
</dbReference>
<name>A0A1C3HHZ9_SERMA</name>
<feature type="transmembrane region" description="Helical" evidence="8">
    <location>
        <begin position="135"/>
        <end position="157"/>
    </location>
</feature>
<evidence type="ECO:0000256" key="2">
    <source>
        <dbReference type="ARBA" id="ARBA00007935"/>
    </source>
</evidence>
<evidence type="ECO:0000256" key="6">
    <source>
        <dbReference type="ARBA" id="ARBA00022989"/>
    </source>
</evidence>
<keyword evidence="4" id="KW-1003">Cell membrane</keyword>
<feature type="transmembrane region" description="Helical" evidence="8">
    <location>
        <begin position="295"/>
        <end position="312"/>
    </location>
</feature>
<dbReference type="Pfam" id="PF01032">
    <property type="entry name" value="FecCD"/>
    <property type="match status" value="1"/>
</dbReference>
<accession>A0A1C3HHZ9</accession>
<organism evidence="9">
    <name type="scientific">Serratia marcescens</name>
    <dbReference type="NCBI Taxonomy" id="615"/>
    <lineage>
        <taxon>Bacteria</taxon>
        <taxon>Pseudomonadati</taxon>
        <taxon>Pseudomonadota</taxon>
        <taxon>Gammaproteobacteria</taxon>
        <taxon>Enterobacterales</taxon>
        <taxon>Yersiniaceae</taxon>
        <taxon>Serratia</taxon>
    </lineage>
</organism>
<feature type="transmembrane region" description="Helical" evidence="8">
    <location>
        <begin position="183"/>
        <end position="201"/>
    </location>
</feature>
<gene>
    <name evidence="9" type="primary">feuB</name>
    <name evidence="9" type="ORF">PWN146_03392</name>
</gene>
<feature type="transmembrane region" description="Helical" evidence="8">
    <location>
        <begin position="221"/>
        <end position="246"/>
    </location>
</feature>
<dbReference type="Gene3D" id="1.10.3470.10">
    <property type="entry name" value="ABC transporter involved in vitamin B12 uptake, BtuC"/>
    <property type="match status" value="1"/>
</dbReference>
<sequence length="319" mass="34131">MKKFCFVLLLIILALLAVCSLMTGINGITIAGFRADPEIREVLFVSRLPRTIALLLAGGAMAVSGLLLQMLSQNRFVEPTIVGTTQAGSLGLILIILLFPSASILMKMGVAALFAASATLLFMLLLERIRSKSSLIVPLIGIMLSSVFSAAATFLAMKYDLLQTLNNWESGDFSSVLQGRYEFLWLSGVITLLSALIADRFTVAGFGRDLAVNVGLDYRRVLMIGLGVIAINCGIVLVVVGNLPFIGLVVPNLVSLLLGDNLRYTVPWVALTGSVLVIGCDIIGRLLIYPFEIPASSLLGVAGAAIFLLLLMRESSRGR</sequence>
<feature type="transmembrane region" description="Helical" evidence="8">
    <location>
        <begin position="51"/>
        <end position="68"/>
    </location>
</feature>
<evidence type="ECO:0000256" key="8">
    <source>
        <dbReference type="SAM" id="Phobius"/>
    </source>
</evidence>
<protein>
    <submittedName>
        <fullName evidence="9">Iron complex transport system permease</fullName>
    </submittedName>
</protein>
<dbReference type="SUPFAM" id="SSF81345">
    <property type="entry name" value="ABC transporter involved in vitamin B12 uptake, BtuC"/>
    <property type="match status" value="1"/>
</dbReference>